<accession>A0ABW3K5T9</accession>
<comment type="caution">
    <text evidence="5">The sequence shown here is derived from an EMBL/GenBank/DDBJ whole genome shotgun (WGS) entry which is preliminary data.</text>
</comment>
<dbReference type="SMART" id="SM00342">
    <property type="entry name" value="HTH_ARAC"/>
    <property type="match status" value="1"/>
</dbReference>
<keyword evidence="3" id="KW-0804">Transcription</keyword>
<dbReference type="InterPro" id="IPR020449">
    <property type="entry name" value="Tscrpt_reg_AraC-type_HTH"/>
</dbReference>
<feature type="domain" description="HTH araC/xylS-type" evidence="4">
    <location>
        <begin position="207"/>
        <end position="317"/>
    </location>
</feature>
<evidence type="ECO:0000259" key="4">
    <source>
        <dbReference type="PROSITE" id="PS01124"/>
    </source>
</evidence>
<dbReference type="PANTHER" id="PTHR43280:SF32">
    <property type="entry name" value="TRANSCRIPTIONAL REGULATORY PROTEIN"/>
    <property type="match status" value="1"/>
</dbReference>
<evidence type="ECO:0000313" key="5">
    <source>
        <dbReference type="EMBL" id="MFD1001504.1"/>
    </source>
</evidence>
<dbReference type="Proteomes" id="UP001597112">
    <property type="component" value="Unassembled WGS sequence"/>
</dbReference>
<dbReference type="PROSITE" id="PS01124">
    <property type="entry name" value="HTH_ARAC_FAMILY_2"/>
    <property type="match status" value="1"/>
</dbReference>
<protein>
    <submittedName>
        <fullName evidence="5">Helix-turn-helix domain-containing protein</fullName>
    </submittedName>
</protein>
<reference evidence="6" key="1">
    <citation type="journal article" date="2019" name="Int. J. Syst. Evol. Microbiol.">
        <title>The Global Catalogue of Microorganisms (GCM) 10K type strain sequencing project: providing services to taxonomists for standard genome sequencing and annotation.</title>
        <authorList>
            <consortium name="The Broad Institute Genomics Platform"/>
            <consortium name="The Broad Institute Genome Sequencing Center for Infectious Disease"/>
            <person name="Wu L."/>
            <person name="Ma J."/>
        </authorList>
    </citation>
    <scope>NUCLEOTIDE SEQUENCE [LARGE SCALE GENOMIC DNA]</scope>
    <source>
        <strain evidence="6">CCUG 58938</strain>
    </source>
</reference>
<gene>
    <name evidence="5" type="ORF">ACFQ21_19400</name>
</gene>
<keyword evidence="6" id="KW-1185">Reference proteome</keyword>
<name>A0ABW3K5T9_9BACT</name>
<dbReference type="Pfam" id="PF12833">
    <property type="entry name" value="HTH_18"/>
    <property type="match status" value="1"/>
</dbReference>
<dbReference type="InterPro" id="IPR018060">
    <property type="entry name" value="HTH_AraC"/>
</dbReference>
<dbReference type="SUPFAM" id="SSF46689">
    <property type="entry name" value="Homeodomain-like"/>
    <property type="match status" value="1"/>
</dbReference>
<dbReference type="Gene3D" id="1.10.10.60">
    <property type="entry name" value="Homeodomain-like"/>
    <property type="match status" value="1"/>
</dbReference>
<keyword evidence="1" id="KW-0805">Transcription regulation</keyword>
<evidence type="ECO:0000256" key="3">
    <source>
        <dbReference type="ARBA" id="ARBA00023163"/>
    </source>
</evidence>
<dbReference type="InterPro" id="IPR009057">
    <property type="entry name" value="Homeodomain-like_sf"/>
</dbReference>
<sequence>MNLQEVSLLGAMPDNAAFQTYPSLYETYKNLGLPVGSIDQSVDFTINNLAEIHRQAPFKSAVYRPSYFSFVFVKDANGKYITDDLTFETVPGTIYFTNPGHLKAFEWFRVQELYLITFSESFLKENVHPEIFEEFPFLLAETVRPRTLDAEAFAEFEKLYLQILNEYKGTSLLKKRIIGNLFVVLLLKIKEYFWSDYNPIYEGNRSSQIVKTFKENLEKHYRDLGEGKVQIVFQVQDYARLQSLNPNYLSNVIKTKTGKTISAWIADKTIAEAKSLLKNSSISIKQVAFQLGFSEANHFSNYFKKYTSLTPNAFRKTL</sequence>
<evidence type="ECO:0000313" key="6">
    <source>
        <dbReference type="Proteomes" id="UP001597112"/>
    </source>
</evidence>
<dbReference type="RefSeq" id="WP_377581405.1">
    <property type="nucleotide sequence ID" value="NZ_JBHTKA010000007.1"/>
</dbReference>
<dbReference type="PRINTS" id="PR00032">
    <property type="entry name" value="HTHARAC"/>
</dbReference>
<evidence type="ECO:0000256" key="2">
    <source>
        <dbReference type="ARBA" id="ARBA00023125"/>
    </source>
</evidence>
<proteinExistence type="predicted"/>
<organism evidence="5 6">
    <name type="scientific">Ohtaekwangia kribbensis</name>
    <dbReference type="NCBI Taxonomy" id="688913"/>
    <lineage>
        <taxon>Bacteria</taxon>
        <taxon>Pseudomonadati</taxon>
        <taxon>Bacteroidota</taxon>
        <taxon>Cytophagia</taxon>
        <taxon>Cytophagales</taxon>
        <taxon>Fulvivirgaceae</taxon>
        <taxon>Ohtaekwangia</taxon>
    </lineage>
</organism>
<evidence type="ECO:0000256" key="1">
    <source>
        <dbReference type="ARBA" id="ARBA00023015"/>
    </source>
</evidence>
<dbReference type="PANTHER" id="PTHR43280">
    <property type="entry name" value="ARAC-FAMILY TRANSCRIPTIONAL REGULATOR"/>
    <property type="match status" value="1"/>
</dbReference>
<keyword evidence="2" id="KW-0238">DNA-binding</keyword>
<dbReference type="EMBL" id="JBHTKA010000007">
    <property type="protein sequence ID" value="MFD1001504.1"/>
    <property type="molecule type" value="Genomic_DNA"/>
</dbReference>